<evidence type="ECO:0008006" key="4">
    <source>
        <dbReference type="Google" id="ProtNLM"/>
    </source>
</evidence>
<protein>
    <recommendedName>
        <fullName evidence="4">DUF4177 domain-containing protein</fullName>
    </recommendedName>
</protein>
<gene>
    <name evidence="2" type="ORF">SAMN04515678_11254</name>
</gene>
<feature type="compositionally biased region" description="Low complexity" evidence="1">
    <location>
        <begin position="97"/>
        <end position="133"/>
    </location>
</feature>
<feature type="region of interest" description="Disordered" evidence="1">
    <location>
        <begin position="80"/>
        <end position="217"/>
    </location>
</feature>
<proteinExistence type="predicted"/>
<dbReference type="AlphaFoldDB" id="A0A1I2BZS8"/>
<organism evidence="2 3">
    <name type="scientific">Roseivivax sediminis</name>
    <dbReference type="NCBI Taxonomy" id="936889"/>
    <lineage>
        <taxon>Bacteria</taxon>
        <taxon>Pseudomonadati</taxon>
        <taxon>Pseudomonadota</taxon>
        <taxon>Alphaproteobacteria</taxon>
        <taxon>Rhodobacterales</taxon>
        <taxon>Roseobacteraceae</taxon>
        <taxon>Roseivivax</taxon>
    </lineage>
</organism>
<dbReference type="Proteomes" id="UP000325289">
    <property type="component" value="Unassembled WGS sequence"/>
</dbReference>
<evidence type="ECO:0000313" key="3">
    <source>
        <dbReference type="Proteomes" id="UP000325289"/>
    </source>
</evidence>
<dbReference type="RefSeq" id="WP_188129727.1">
    <property type="nucleotide sequence ID" value="NZ_FOMS01000012.1"/>
</dbReference>
<name>A0A1I2BZS8_9RHOB</name>
<sequence length="217" mass="22417">MPGYEYKVVPAPTRGEKAKGVKGNEARFALAVERLMNDMAETGWDYQRAETLPSEERSGLTASVTVWRTMLVFRRARAGETEALQPRLLEAPGTQEPAPLRPAAGPAAPGPTRGAPKVGAAAPAVAAPMVPQASGDSEPATAMTQAEGDSAAEPETAPEPPEAEGEAGRVEEIPTLRPGPAPDKPAAEASGDNGEPTEDADDLSAVQRARAGGSDDT</sequence>
<keyword evidence="3" id="KW-1185">Reference proteome</keyword>
<reference evidence="2 3" key="1">
    <citation type="submission" date="2016-10" db="EMBL/GenBank/DDBJ databases">
        <authorList>
            <person name="Varghese N."/>
            <person name="Submissions S."/>
        </authorList>
    </citation>
    <scope>NUCLEOTIDE SEQUENCE [LARGE SCALE GENOMIC DNA]</scope>
    <source>
        <strain evidence="3">YIM D21,KCTC 23444,ACCC 10710</strain>
    </source>
</reference>
<dbReference type="EMBL" id="FOMS01000012">
    <property type="protein sequence ID" value="SFE61609.1"/>
    <property type="molecule type" value="Genomic_DNA"/>
</dbReference>
<evidence type="ECO:0000313" key="2">
    <source>
        <dbReference type="EMBL" id="SFE61609.1"/>
    </source>
</evidence>
<evidence type="ECO:0000256" key="1">
    <source>
        <dbReference type="SAM" id="MobiDB-lite"/>
    </source>
</evidence>
<accession>A0A1I2BZS8</accession>